<dbReference type="AlphaFoldDB" id="A0AAN7HAF9"/>
<evidence type="ECO:0000256" key="1">
    <source>
        <dbReference type="ARBA" id="ARBA00001947"/>
    </source>
</evidence>
<feature type="domain" description="Alcohol dehydrogenase-like N-terminal" evidence="4">
    <location>
        <begin position="4"/>
        <end position="93"/>
    </location>
</feature>
<evidence type="ECO:0000259" key="4">
    <source>
        <dbReference type="Pfam" id="PF08240"/>
    </source>
</evidence>
<dbReference type="InterPro" id="IPR013154">
    <property type="entry name" value="ADH-like_N"/>
</dbReference>
<accession>A0AAN7HAF9</accession>
<name>A0AAN7HAF9_9PEZI</name>
<dbReference type="Pfam" id="PF08240">
    <property type="entry name" value="ADH_N"/>
    <property type="match status" value="1"/>
</dbReference>
<comment type="cofactor">
    <cofactor evidence="1">
        <name>Zn(2+)</name>
        <dbReference type="ChEBI" id="CHEBI:29105"/>
    </cofactor>
</comment>
<keyword evidence="2" id="KW-0479">Metal-binding</keyword>
<dbReference type="InterPro" id="IPR011032">
    <property type="entry name" value="GroES-like_sf"/>
</dbReference>
<keyword evidence="6" id="KW-1185">Reference proteome</keyword>
<sequence>KGDILGHKFCGVVEAVSPAVKNLVLGERVVNSFVISCGECRYCKEKLTAACEKTNASTLHEQLYRSRIGGIFGYSYFTGGYTSGQAEYVRVPLADNNLMKLLHLVPDEKGDEIHSLASLI</sequence>
<dbReference type="GO" id="GO:0046872">
    <property type="term" value="F:metal ion binding"/>
    <property type="evidence" value="ECO:0007669"/>
    <property type="project" value="UniProtKB-KW"/>
</dbReference>
<proteinExistence type="predicted"/>
<organism evidence="5 6">
    <name type="scientific">Achaetomium macrosporum</name>
    <dbReference type="NCBI Taxonomy" id="79813"/>
    <lineage>
        <taxon>Eukaryota</taxon>
        <taxon>Fungi</taxon>
        <taxon>Dikarya</taxon>
        <taxon>Ascomycota</taxon>
        <taxon>Pezizomycotina</taxon>
        <taxon>Sordariomycetes</taxon>
        <taxon>Sordariomycetidae</taxon>
        <taxon>Sordariales</taxon>
        <taxon>Chaetomiaceae</taxon>
        <taxon>Achaetomium</taxon>
    </lineage>
</organism>
<evidence type="ECO:0000256" key="2">
    <source>
        <dbReference type="ARBA" id="ARBA00022723"/>
    </source>
</evidence>
<feature type="non-terminal residue" evidence="5">
    <location>
        <position position="1"/>
    </location>
</feature>
<dbReference type="SUPFAM" id="SSF50129">
    <property type="entry name" value="GroES-like"/>
    <property type="match status" value="1"/>
</dbReference>
<reference evidence="5" key="1">
    <citation type="journal article" date="2023" name="Mol. Phylogenet. Evol.">
        <title>Genome-scale phylogeny and comparative genomics of the fungal order Sordariales.</title>
        <authorList>
            <person name="Hensen N."/>
            <person name="Bonometti L."/>
            <person name="Westerberg I."/>
            <person name="Brannstrom I.O."/>
            <person name="Guillou S."/>
            <person name="Cros-Aarteil S."/>
            <person name="Calhoun S."/>
            <person name="Haridas S."/>
            <person name="Kuo A."/>
            <person name="Mondo S."/>
            <person name="Pangilinan J."/>
            <person name="Riley R."/>
            <person name="LaButti K."/>
            <person name="Andreopoulos B."/>
            <person name="Lipzen A."/>
            <person name="Chen C."/>
            <person name="Yan M."/>
            <person name="Daum C."/>
            <person name="Ng V."/>
            <person name="Clum A."/>
            <person name="Steindorff A."/>
            <person name="Ohm R.A."/>
            <person name="Martin F."/>
            <person name="Silar P."/>
            <person name="Natvig D.O."/>
            <person name="Lalanne C."/>
            <person name="Gautier V."/>
            <person name="Ament-Velasquez S.L."/>
            <person name="Kruys A."/>
            <person name="Hutchinson M.I."/>
            <person name="Powell A.J."/>
            <person name="Barry K."/>
            <person name="Miller A.N."/>
            <person name="Grigoriev I.V."/>
            <person name="Debuchy R."/>
            <person name="Gladieux P."/>
            <person name="Hiltunen Thoren M."/>
            <person name="Johannesson H."/>
        </authorList>
    </citation>
    <scope>NUCLEOTIDE SEQUENCE</scope>
    <source>
        <strain evidence="5">CBS 532.94</strain>
    </source>
</reference>
<dbReference type="EMBL" id="MU860428">
    <property type="protein sequence ID" value="KAK4234020.1"/>
    <property type="molecule type" value="Genomic_DNA"/>
</dbReference>
<comment type="caution">
    <text evidence="5">The sequence shown here is derived from an EMBL/GenBank/DDBJ whole genome shotgun (WGS) entry which is preliminary data.</text>
</comment>
<reference evidence="5" key="2">
    <citation type="submission" date="2023-05" db="EMBL/GenBank/DDBJ databases">
        <authorList>
            <consortium name="Lawrence Berkeley National Laboratory"/>
            <person name="Steindorff A."/>
            <person name="Hensen N."/>
            <person name="Bonometti L."/>
            <person name="Westerberg I."/>
            <person name="Brannstrom I.O."/>
            <person name="Guillou S."/>
            <person name="Cros-Aarteil S."/>
            <person name="Calhoun S."/>
            <person name="Haridas S."/>
            <person name="Kuo A."/>
            <person name="Mondo S."/>
            <person name="Pangilinan J."/>
            <person name="Riley R."/>
            <person name="Labutti K."/>
            <person name="Andreopoulos B."/>
            <person name="Lipzen A."/>
            <person name="Chen C."/>
            <person name="Yanf M."/>
            <person name="Daum C."/>
            <person name="Ng V."/>
            <person name="Clum A."/>
            <person name="Ohm R."/>
            <person name="Martin F."/>
            <person name="Silar P."/>
            <person name="Natvig D."/>
            <person name="Lalanne C."/>
            <person name="Gautier V."/>
            <person name="Ament-Velasquez S.L."/>
            <person name="Kruys A."/>
            <person name="Hutchinson M.I."/>
            <person name="Powell A.J."/>
            <person name="Barry K."/>
            <person name="Miller A.N."/>
            <person name="Grigoriev I.V."/>
            <person name="Debuchy R."/>
            <person name="Gladieux P."/>
            <person name="Thoren M.H."/>
            <person name="Johannesson H."/>
        </authorList>
    </citation>
    <scope>NUCLEOTIDE SEQUENCE</scope>
    <source>
        <strain evidence="5">CBS 532.94</strain>
    </source>
</reference>
<dbReference type="PANTHER" id="PTHR42813">
    <property type="entry name" value="ZINC-TYPE ALCOHOL DEHYDROGENASE-LIKE"/>
    <property type="match status" value="1"/>
</dbReference>
<protein>
    <submittedName>
        <fullName evidence="5">Chaperonin 10-like protein</fullName>
    </submittedName>
</protein>
<dbReference type="Gene3D" id="3.90.180.10">
    <property type="entry name" value="Medium-chain alcohol dehydrogenases, catalytic domain"/>
    <property type="match status" value="1"/>
</dbReference>
<dbReference type="PANTHER" id="PTHR42813:SF1">
    <property type="entry name" value="DEHYDROGENASE, PUTATIVE (AFU_ORTHOLOGUE AFUA_5G03930)-RELATED"/>
    <property type="match status" value="1"/>
</dbReference>
<keyword evidence="3" id="KW-0862">Zinc</keyword>
<evidence type="ECO:0000313" key="6">
    <source>
        <dbReference type="Proteomes" id="UP001303760"/>
    </source>
</evidence>
<evidence type="ECO:0000313" key="5">
    <source>
        <dbReference type="EMBL" id="KAK4234020.1"/>
    </source>
</evidence>
<evidence type="ECO:0000256" key="3">
    <source>
        <dbReference type="ARBA" id="ARBA00022833"/>
    </source>
</evidence>
<dbReference type="Proteomes" id="UP001303760">
    <property type="component" value="Unassembled WGS sequence"/>
</dbReference>
<gene>
    <name evidence="5" type="ORF">C8A03DRAFT_19007</name>
</gene>